<dbReference type="AlphaFoldDB" id="A0A3R9F616"/>
<dbReference type="Proteomes" id="UP000275331">
    <property type="component" value="Unassembled WGS sequence"/>
</dbReference>
<sequence length="142" mass="16589">MSLLITKPYSQVFACLEFTNQNALMTKAEVRRMQLKAWFADKSLPEKEKSYLSQLINGKSSFGERAARRIENDYGMPSGYLDEDGEQGDKRPNEVVLTSDELQLIKYYRSFPDSTKKEMLIEFESMYEKFNKLFKELLASRK</sequence>
<evidence type="ECO:0008006" key="3">
    <source>
        <dbReference type="Google" id="ProtNLM"/>
    </source>
</evidence>
<comment type="caution">
    <text evidence="1">The sequence shown here is derived from an EMBL/GenBank/DDBJ whole genome shotgun (WGS) entry which is preliminary data.</text>
</comment>
<dbReference type="OrthoDB" id="9791537at2"/>
<reference evidence="1 2" key="1">
    <citation type="submission" date="2018-10" db="EMBL/GenBank/DDBJ databases">
        <title>Transmission dynamics of multidrug resistant bacteria on intensive care unit surfaces.</title>
        <authorList>
            <person name="D'Souza A.W."/>
            <person name="Potter R.F."/>
            <person name="Wallace M."/>
            <person name="Shupe A."/>
            <person name="Patel S."/>
            <person name="Sun S."/>
            <person name="Gul D."/>
            <person name="Kwon J.H."/>
            <person name="Andleeb S."/>
            <person name="Burnham C.-A.D."/>
            <person name="Dantas G."/>
        </authorList>
    </citation>
    <scope>NUCLEOTIDE SEQUENCE [LARGE SCALE GENOMIC DNA]</scope>
    <source>
        <strain evidence="1 2">AS_373</strain>
    </source>
</reference>
<proteinExistence type="predicted"/>
<organism evidence="1 2">
    <name type="scientific">Atlantibacter subterraneus</name>
    <dbReference type="NCBI Taxonomy" id="255519"/>
    <lineage>
        <taxon>Bacteria</taxon>
        <taxon>Pseudomonadati</taxon>
        <taxon>Pseudomonadota</taxon>
        <taxon>Gammaproteobacteria</taxon>
        <taxon>Enterobacterales</taxon>
        <taxon>Enterobacteriaceae</taxon>
        <taxon>Atlantibacter</taxon>
    </lineage>
</organism>
<gene>
    <name evidence="1" type="ORF">EGT71_09025</name>
</gene>
<protein>
    <recommendedName>
        <fullName evidence="3">Transcriptional regulator</fullName>
    </recommendedName>
</protein>
<evidence type="ECO:0000313" key="1">
    <source>
        <dbReference type="EMBL" id="RSE26564.1"/>
    </source>
</evidence>
<name>A0A3R9F616_9ENTR</name>
<dbReference type="RefSeq" id="WP_125293540.1">
    <property type="nucleotide sequence ID" value="NZ_DAIRID010000069.1"/>
</dbReference>
<dbReference type="EMBL" id="RHXB01000005">
    <property type="protein sequence ID" value="RSE26564.1"/>
    <property type="molecule type" value="Genomic_DNA"/>
</dbReference>
<accession>A0A3R9F616</accession>
<evidence type="ECO:0000313" key="2">
    <source>
        <dbReference type="Proteomes" id="UP000275331"/>
    </source>
</evidence>